<evidence type="ECO:0000313" key="11">
    <source>
        <dbReference type="Proteomes" id="UP000243633"/>
    </source>
</evidence>
<dbReference type="Pfam" id="PF01040">
    <property type="entry name" value="UbiA"/>
    <property type="match status" value="1"/>
</dbReference>
<keyword evidence="7 9" id="KW-0472">Membrane</keyword>
<dbReference type="Gene3D" id="1.10.357.140">
    <property type="entry name" value="UbiA prenyltransferase"/>
    <property type="match status" value="1"/>
</dbReference>
<feature type="transmembrane region" description="Helical" evidence="9">
    <location>
        <begin position="253"/>
        <end position="272"/>
    </location>
</feature>
<evidence type="ECO:0000256" key="1">
    <source>
        <dbReference type="ARBA" id="ARBA00004141"/>
    </source>
</evidence>
<evidence type="ECO:0000256" key="6">
    <source>
        <dbReference type="ARBA" id="ARBA00023133"/>
    </source>
</evidence>
<dbReference type="AlphaFoldDB" id="A0A160SYE3"/>
<dbReference type="CDD" id="cd13957">
    <property type="entry name" value="PT_UbiA_Cox10"/>
    <property type="match status" value="1"/>
</dbReference>
<keyword evidence="2 9" id="KW-1003">Cell membrane</keyword>
<name>A0A160SYE3_BUCTT</name>
<sequence length="307" mass="36876">MDYEKFKSLKIFKKNFFNFLKILILFKPGIIIGNSLSFLTGFFLASQGKIQFFLLKNSWLSIICIIASACVLNNIFDRDIDQKMNRTKNRILCHENLFLIFFSYLISIILFIFSFWFSYKSYLIKYFILSFLSFIIYVFLYTKFLKRNTIYATIIGGISGAFPPVIGYLTVHKTINFCCIYLFLLFFFWQIPHTFSIAVYRLKDYKKIKLPLYPLKKGVLKSQIIMSFCIILNILFLFKIFENSLLNFNNFLIIFFFYSLWLFFSIFGRLIYSIKKWSYYMFLYSLIVLIIQSFFLIDFFHCKIIYL</sequence>
<dbReference type="InterPro" id="IPR006369">
    <property type="entry name" value="Protohaem_IX_farnesylTrfase"/>
</dbReference>
<keyword evidence="5 9" id="KW-1133">Transmembrane helix</keyword>
<dbReference type="InterPro" id="IPR044878">
    <property type="entry name" value="UbiA_sf"/>
</dbReference>
<dbReference type="Proteomes" id="UP000243633">
    <property type="component" value="Chromosome 1"/>
</dbReference>
<accession>A0A160SYE3</accession>
<comment type="function">
    <text evidence="9">Converts heme B (protoheme IX) to heme O by substitution of the vinyl group on carbon 2 of heme B porphyrin ring with a hydroxyethyl farnesyl side group.</text>
</comment>
<evidence type="ECO:0000313" key="10">
    <source>
        <dbReference type="EMBL" id="CUR53274.1"/>
    </source>
</evidence>
<comment type="subcellular location">
    <subcellularLocation>
        <location evidence="9">Cell membrane</location>
        <topology evidence="9">Multi-pass membrane protein</topology>
    </subcellularLocation>
    <subcellularLocation>
        <location evidence="1">Membrane</location>
        <topology evidence="1">Multi-pass membrane protein</topology>
    </subcellularLocation>
</comment>
<feature type="transmembrane region" description="Helical" evidence="9">
    <location>
        <begin position="20"/>
        <end position="45"/>
    </location>
</feature>
<feature type="transmembrane region" description="Helical" evidence="9">
    <location>
        <begin position="97"/>
        <end position="117"/>
    </location>
</feature>
<comment type="catalytic activity">
    <reaction evidence="8 9">
        <text>heme b + (2E,6E)-farnesyl diphosphate + H2O = Fe(II)-heme o + diphosphate</text>
        <dbReference type="Rhea" id="RHEA:28070"/>
        <dbReference type="ChEBI" id="CHEBI:15377"/>
        <dbReference type="ChEBI" id="CHEBI:33019"/>
        <dbReference type="ChEBI" id="CHEBI:60344"/>
        <dbReference type="ChEBI" id="CHEBI:60530"/>
        <dbReference type="ChEBI" id="CHEBI:175763"/>
        <dbReference type="EC" id="2.5.1.141"/>
    </reaction>
</comment>
<comment type="similarity">
    <text evidence="9">Belongs to the UbiA prenyltransferase family. Protoheme IX farnesyltransferase subfamily.</text>
</comment>
<reference evidence="11" key="1">
    <citation type="submission" date="2015-10" db="EMBL/GenBank/DDBJ databases">
        <authorList>
            <person name="Manzano-Marin A."/>
            <person name="Manzano-Marin A."/>
        </authorList>
    </citation>
    <scope>NUCLEOTIDE SEQUENCE [LARGE SCALE GENOMIC DNA]</scope>
    <source>
        <strain evidence="11">BTs</strain>
    </source>
</reference>
<evidence type="ECO:0000256" key="8">
    <source>
        <dbReference type="ARBA" id="ARBA00047690"/>
    </source>
</evidence>
<organism evidence="10 11">
    <name type="scientific">Buchnera aphidicola subsp. Tuberolachnus salignus</name>
    <dbReference type="NCBI Taxonomy" id="98804"/>
    <lineage>
        <taxon>Bacteria</taxon>
        <taxon>Pseudomonadati</taxon>
        <taxon>Pseudomonadota</taxon>
        <taxon>Gammaproteobacteria</taxon>
        <taxon>Enterobacterales</taxon>
        <taxon>Erwiniaceae</taxon>
        <taxon>Buchnera</taxon>
    </lineage>
</organism>
<proteinExistence type="inferred from homology"/>
<feature type="transmembrane region" description="Helical" evidence="9">
    <location>
        <begin position="279"/>
        <end position="297"/>
    </location>
</feature>
<dbReference type="EMBL" id="LN890285">
    <property type="protein sequence ID" value="CUR53274.1"/>
    <property type="molecule type" value="Genomic_DNA"/>
</dbReference>
<keyword evidence="4 9" id="KW-0812">Transmembrane</keyword>
<evidence type="ECO:0000256" key="4">
    <source>
        <dbReference type="ARBA" id="ARBA00022692"/>
    </source>
</evidence>
<evidence type="ECO:0000256" key="5">
    <source>
        <dbReference type="ARBA" id="ARBA00022989"/>
    </source>
</evidence>
<evidence type="ECO:0000256" key="7">
    <source>
        <dbReference type="ARBA" id="ARBA00023136"/>
    </source>
</evidence>
<dbReference type="STRING" id="98804.BTSPAZIEG_0310"/>
<feature type="transmembrane region" description="Helical" evidence="9">
    <location>
        <begin position="149"/>
        <end position="168"/>
    </location>
</feature>
<dbReference type="GO" id="GO:0048034">
    <property type="term" value="P:heme O biosynthetic process"/>
    <property type="evidence" value="ECO:0007669"/>
    <property type="project" value="UniProtKB-UniRule"/>
</dbReference>
<evidence type="ECO:0000256" key="9">
    <source>
        <dbReference type="HAMAP-Rule" id="MF_00154"/>
    </source>
</evidence>
<feature type="transmembrane region" description="Helical" evidence="9">
    <location>
        <begin position="223"/>
        <end position="241"/>
    </location>
</feature>
<evidence type="ECO:0000256" key="2">
    <source>
        <dbReference type="ARBA" id="ARBA00022475"/>
    </source>
</evidence>
<dbReference type="PANTHER" id="PTHR43448:SF2">
    <property type="entry name" value="PROTOHEME IX FARNESYLTRANSFERASE, MITOCHONDRIAL"/>
    <property type="match status" value="1"/>
</dbReference>
<dbReference type="InterPro" id="IPR000537">
    <property type="entry name" value="UbiA_prenyltransferase"/>
</dbReference>
<dbReference type="UniPathway" id="UPA00834">
    <property type="reaction ID" value="UER00712"/>
</dbReference>
<dbReference type="PATRIC" id="fig|98804.3.peg.292"/>
<dbReference type="GO" id="GO:0008495">
    <property type="term" value="F:protoheme IX farnesyltransferase activity"/>
    <property type="evidence" value="ECO:0007669"/>
    <property type="project" value="UniProtKB-UniRule"/>
</dbReference>
<dbReference type="GO" id="GO:0005886">
    <property type="term" value="C:plasma membrane"/>
    <property type="evidence" value="ECO:0007669"/>
    <property type="project" value="UniProtKB-SubCell"/>
</dbReference>
<feature type="transmembrane region" description="Helical" evidence="9">
    <location>
        <begin position="180"/>
        <end position="202"/>
    </location>
</feature>
<dbReference type="EC" id="2.5.1.141" evidence="9"/>
<feature type="transmembrane region" description="Helical" evidence="9">
    <location>
        <begin position="123"/>
        <end position="142"/>
    </location>
</feature>
<keyword evidence="6 9" id="KW-0350">Heme biosynthesis</keyword>
<keyword evidence="11" id="KW-1185">Reference proteome</keyword>
<keyword evidence="3 9" id="KW-0808">Transferase</keyword>
<dbReference type="PANTHER" id="PTHR43448">
    <property type="entry name" value="PROTOHEME IX FARNESYLTRANSFERASE, MITOCHONDRIAL"/>
    <property type="match status" value="1"/>
</dbReference>
<evidence type="ECO:0000256" key="3">
    <source>
        <dbReference type="ARBA" id="ARBA00022679"/>
    </source>
</evidence>
<dbReference type="HAMAP" id="MF_00154">
    <property type="entry name" value="CyoE_CtaB"/>
    <property type="match status" value="1"/>
</dbReference>
<comment type="pathway">
    <text evidence="9">Porphyrin-containing compound metabolism; heme O biosynthesis; heme O from protoheme: step 1/1.</text>
</comment>
<dbReference type="RefSeq" id="WP_075472792.1">
    <property type="nucleotide sequence ID" value="NZ_CP135003.1"/>
</dbReference>
<feature type="transmembrane region" description="Helical" evidence="9">
    <location>
        <begin position="57"/>
        <end position="76"/>
    </location>
</feature>
<comment type="miscellaneous">
    <text evidence="9">Carbon 2 of the heme B porphyrin ring is defined according to the Fischer nomenclature.</text>
</comment>
<dbReference type="OrthoDB" id="9814417at2"/>
<protein>
    <recommendedName>
        <fullName evidence="9">Protoheme IX farnesyltransferase</fullName>
        <ecNumber evidence="9">2.5.1.141</ecNumber>
    </recommendedName>
    <alternativeName>
        <fullName evidence="9">Heme B farnesyltransferase</fullName>
    </alternativeName>
    <alternativeName>
        <fullName evidence="9">Heme O synthase</fullName>
    </alternativeName>
</protein>
<gene>
    <name evidence="9 10" type="primary">cyoE</name>
    <name evidence="10" type="ORF">BTSPAZIEG_0310</name>
</gene>